<feature type="transmembrane region" description="Helical" evidence="7">
    <location>
        <begin position="287"/>
        <end position="309"/>
    </location>
</feature>
<comment type="caution">
    <text evidence="9">The sequence shown here is derived from an EMBL/GenBank/DDBJ whole genome shotgun (WGS) entry which is preliminary data.</text>
</comment>
<protein>
    <submittedName>
        <fullName evidence="9">Unnamed protein product</fullName>
    </submittedName>
</protein>
<reference evidence="9" key="1">
    <citation type="submission" date="2023-04" db="EMBL/GenBank/DDBJ databases">
        <title>Phytophthora fragariaefolia NBRC 109709.</title>
        <authorList>
            <person name="Ichikawa N."/>
            <person name="Sato H."/>
            <person name="Tonouchi N."/>
        </authorList>
    </citation>
    <scope>NUCLEOTIDE SEQUENCE</scope>
    <source>
        <strain evidence="9">NBRC 109709</strain>
    </source>
</reference>
<organism evidence="9 10">
    <name type="scientific">Phytophthora fragariaefolia</name>
    <dbReference type="NCBI Taxonomy" id="1490495"/>
    <lineage>
        <taxon>Eukaryota</taxon>
        <taxon>Sar</taxon>
        <taxon>Stramenopiles</taxon>
        <taxon>Oomycota</taxon>
        <taxon>Peronosporomycetes</taxon>
        <taxon>Peronosporales</taxon>
        <taxon>Peronosporaceae</taxon>
        <taxon>Phytophthora</taxon>
    </lineage>
</organism>
<evidence type="ECO:0000256" key="3">
    <source>
        <dbReference type="ARBA" id="ARBA00022692"/>
    </source>
</evidence>
<evidence type="ECO:0000256" key="1">
    <source>
        <dbReference type="ARBA" id="ARBA00004651"/>
    </source>
</evidence>
<feature type="transmembrane region" description="Helical" evidence="7">
    <location>
        <begin position="220"/>
        <end position="247"/>
    </location>
</feature>
<evidence type="ECO:0000259" key="8">
    <source>
        <dbReference type="PROSITE" id="PS50222"/>
    </source>
</evidence>
<dbReference type="Proteomes" id="UP001165121">
    <property type="component" value="Unassembled WGS sequence"/>
</dbReference>
<dbReference type="SUPFAM" id="SSF47473">
    <property type="entry name" value="EF-hand"/>
    <property type="match status" value="1"/>
</dbReference>
<feature type="transmembrane region" description="Helical" evidence="7">
    <location>
        <begin position="259"/>
        <end position="280"/>
    </location>
</feature>
<evidence type="ECO:0000256" key="4">
    <source>
        <dbReference type="ARBA" id="ARBA00022837"/>
    </source>
</evidence>
<dbReference type="Gene3D" id="1.10.238.10">
    <property type="entry name" value="EF-hand"/>
    <property type="match status" value="1"/>
</dbReference>
<evidence type="ECO:0000313" key="10">
    <source>
        <dbReference type="Proteomes" id="UP001165121"/>
    </source>
</evidence>
<keyword evidence="3 7" id="KW-0812">Transmembrane</keyword>
<dbReference type="InterPro" id="IPR018247">
    <property type="entry name" value="EF_Hand_1_Ca_BS"/>
</dbReference>
<evidence type="ECO:0000256" key="5">
    <source>
        <dbReference type="ARBA" id="ARBA00022989"/>
    </source>
</evidence>
<evidence type="ECO:0000256" key="6">
    <source>
        <dbReference type="ARBA" id="ARBA00023136"/>
    </source>
</evidence>
<gene>
    <name evidence="9" type="ORF">Pfra01_000761400</name>
</gene>
<feature type="domain" description="EF-hand" evidence="8">
    <location>
        <begin position="549"/>
        <end position="584"/>
    </location>
</feature>
<keyword evidence="2" id="KW-1003">Cell membrane</keyword>
<keyword evidence="4" id="KW-0106">Calcium</keyword>
<dbReference type="AlphaFoldDB" id="A0A9W7CIF7"/>
<dbReference type="PROSITE" id="PS50222">
    <property type="entry name" value="EF_HAND_2"/>
    <property type="match status" value="1"/>
</dbReference>
<sequence>MEFLKLRLRHKFDEAEGRYRRMLTLQDDAWWEQCFGLHYILQFNRAISRSYIKLVGSLLADLSTLNYAMLREDYKRLNMIYMSNLKREIYVIQTRANDLLNEISREVDALSPHLDLKAIGALENQVEMVLYKLRKVQNRTLRKENVTSDEVAGNVPLNLFLFSLNSFCSTLINFQQSHNSKIYNDVHRVQSFLLSSLKRFINPAYYKDSELWITALKITVAIMAGVTFSVGVYGFSATVPSCIAYIMGGHLGTSFRTTVNRVGGVVAGSVVPSVFKFFFVQICDPEALGVILSDVVMFIWVGICMYVFFGRGYGSYGGMVAAFVASDTLLRQTDICYPNGSDSSSSIALASYSSLAQTSVAVVIFISVETFLFPKSAITLLRHNILDTLKLHQKAFDLLFGHHLSSSVEMNEAAMADIQTMLVVQIPSRLEAQQQLLAEARVEPLLWRPQFSADKYERVLQLSSRLLSTNYLLFKLLRWFHFRVVQHRVTLNPADIRNEIEENDDNNVDCQAQWKISSSHFQLLARDNFETMEMLFSDTFRYSDPDQTAVFMQMKEAFRLADKDCSGELNADDVTALLGTIFAQSGAVKEEQIKAYVNEFMNVVGKPGRATVSFENFMDAIEHGLKLEVEVFRRVRPRAPALFPDASPEVGIGESPLPTKVTTKETQPVVIQVTEAATSDKMEESRSASIIEPADTAVTVARELDHHTTTFFTSENASVFIRREVDVLNVEDFSITDVVKHMKSAYVEWLLADKRYEYISMEEQLLLNCLISGAESIANSLSGLEEIALSSS</sequence>
<keyword evidence="5 7" id="KW-1133">Transmembrane helix</keyword>
<keyword evidence="6 7" id="KW-0472">Membrane</keyword>
<evidence type="ECO:0000256" key="7">
    <source>
        <dbReference type="SAM" id="Phobius"/>
    </source>
</evidence>
<dbReference type="GO" id="GO:0005886">
    <property type="term" value="C:plasma membrane"/>
    <property type="evidence" value="ECO:0007669"/>
    <property type="project" value="UniProtKB-SubCell"/>
</dbReference>
<dbReference type="PANTHER" id="PTHR30509">
    <property type="entry name" value="P-HYDROXYBENZOIC ACID EFFLUX PUMP SUBUNIT-RELATED"/>
    <property type="match status" value="1"/>
</dbReference>
<dbReference type="PANTHER" id="PTHR30509:SF9">
    <property type="entry name" value="MULTIDRUG RESISTANCE PROTEIN MDTO"/>
    <property type="match status" value="1"/>
</dbReference>
<dbReference type="EMBL" id="BSXT01000680">
    <property type="protein sequence ID" value="GMF32246.1"/>
    <property type="molecule type" value="Genomic_DNA"/>
</dbReference>
<comment type="subcellular location">
    <subcellularLocation>
        <location evidence="1">Cell membrane</location>
        <topology evidence="1">Multi-pass membrane protein</topology>
    </subcellularLocation>
</comment>
<dbReference type="InterPro" id="IPR002048">
    <property type="entry name" value="EF_hand_dom"/>
</dbReference>
<dbReference type="PROSITE" id="PS00018">
    <property type="entry name" value="EF_HAND_1"/>
    <property type="match status" value="1"/>
</dbReference>
<keyword evidence="10" id="KW-1185">Reference proteome</keyword>
<accession>A0A9W7CIF7</accession>
<dbReference type="InterPro" id="IPR011992">
    <property type="entry name" value="EF-hand-dom_pair"/>
</dbReference>
<dbReference type="GO" id="GO:0005509">
    <property type="term" value="F:calcium ion binding"/>
    <property type="evidence" value="ECO:0007669"/>
    <property type="project" value="InterPro"/>
</dbReference>
<evidence type="ECO:0000256" key="2">
    <source>
        <dbReference type="ARBA" id="ARBA00022475"/>
    </source>
</evidence>
<evidence type="ECO:0000313" key="9">
    <source>
        <dbReference type="EMBL" id="GMF32246.1"/>
    </source>
</evidence>
<name>A0A9W7CIF7_9STRA</name>
<dbReference type="OrthoDB" id="191686at2759"/>
<proteinExistence type="predicted"/>